<accession>A0A0M3K7K2</accession>
<organism evidence="1">
    <name type="scientific">Anisakis simplex</name>
    <name type="common">Herring worm</name>
    <dbReference type="NCBI Taxonomy" id="6269"/>
    <lineage>
        <taxon>Eukaryota</taxon>
        <taxon>Metazoa</taxon>
        <taxon>Ecdysozoa</taxon>
        <taxon>Nematoda</taxon>
        <taxon>Chromadorea</taxon>
        <taxon>Rhabditida</taxon>
        <taxon>Spirurina</taxon>
        <taxon>Ascaridomorpha</taxon>
        <taxon>Ascaridoidea</taxon>
        <taxon>Anisakidae</taxon>
        <taxon>Anisakis</taxon>
        <taxon>Anisakis simplex complex</taxon>
    </lineage>
</organism>
<evidence type="ECO:0000313" key="1">
    <source>
        <dbReference type="WBParaSite" id="ASIM_0001694301-mRNA-1"/>
    </source>
</evidence>
<name>A0A0M3K7K2_ANISI</name>
<proteinExistence type="predicted"/>
<sequence length="180" mass="19428">LIFNTADVTQSDTEFGYNNSTPGQSPQSVVLSTVPGECHCKSGATEYYYKGSHDTNWLDYLDGSQPLVMTLTCGSRGVNGSKDMCVCVSDNECYRPDRGGMTASFAPFCTKDDGCHMYMFIAGPPHSEFVRCRGGGSVIPVNVQFLPIGAPRPLPDSYLKIKSITCNGCNHRVSTTCTPA</sequence>
<dbReference type="AlphaFoldDB" id="A0A0M3K7K2"/>
<reference evidence="1" key="1">
    <citation type="submission" date="2017-02" db="UniProtKB">
        <authorList>
            <consortium name="WormBaseParasite"/>
        </authorList>
    </citation>
    <scope>IDENTIFICATION</scope>
</reference>
<dbReference type="WBParaSite" id="ASIM_0001694301-mRNA-1">
    <property type="protein sequence ID" value="ASIM_0001694301-mRNA-1"/>
    <property type="gene ID" value="ASIM_0001694301"/>
</dbReference>
<protein>
    <submittedName>
        <fullName evidence="1">Secreted protein</fullName>
    </submittedName>
</protein>